<protein>
    <submittedName>
        <fullName evidence="1">Uncharacterized protein</fullName>
    </submittedName>
</protein>
<accession>A0A2M6WTM2</accession>
<dbReference type="EMBL" id="PFAM01000013">
    <property type="protein sequence ID" value="PIT96149.1"/>
    <property type="molecule type" value="Genomic_DNA"/>
</dbReference>
<gene>
    <name evidence="1" type="ORF">COT94_02745</name>
</gene>
<proteinExistence type="predicted"/>
<reference evidence="2" key="1">
    <citation type="submission" date="2017-09" db="EMBL/GenBank/DDBJ databases">
        <title>Depth-based differentiation of microbial function through sediment-hosted aquifers and enrichment of novel symbionts in the deep terrestrial subsurface.</title>
        <authorList>
            <person name="Probst A.J."/>
            <person name="Ladd B."/>
            <person name="Jarett J.K."/>
            <person name="Geller-Mcgrath D.E."/>
            <person name="Sieber C.M.K."/>
            <person name="Emerson J.B."/>
            <person name="Anantharaman K."/>
            <person name="Thomas B.C."/>
            <person name="Malmstrom R."/>
            <person name="Stieglmeier M."/>
            <person name="Klingl A."/>
            <person name="Woyke T."/>
            <person name="Ryan C.M."/>
            <person name="Banfield J.F."/>
        </authorList>
    </citation>
    <scope>NUCLEOTIDE SEQUENCE [LARGE SCALE GENOMIC DNA]</scope>
</reference>
<comment type="caution">
    <text evidence="1">The sequence shown here is derived from an EMBL/GenBank/DDBJ whole genome shotgun (WGS) entry which is preliminary data.</text>
</comment>
<dbReference type="AlphaFoldDB" id="A0A2M6WTM2"/>
<evidence type="ECO:0000313" key="1">
    <source>
        <dbReference type="EMBL" id="PIT96149.1"/>
    </source>
</evidence>
<evidence type="ECO:0000313" key="2">
    <source>
        <dbReference type="Proteomes" id="UP000228533"/>
    </source>
</evidence>
<sequence length="120" mass="13937">MITFHTKCIAEKLESYARQKIDLAETILNKKLSTEECDELYCAAIKDQYALIFSACPHISAQELYLALQIAEMSSPENIYFTGLRVNHQPTDEEIKEHYINSGRPSRFREKFQSIFDNLQ</sequence>
<dbReference type="Proteomes" id="UP000228533">
    <property type="component" value="Unassembled WGS sequence"/>
</dbReference>
<name>A0A2M6WTM2_9BACT</name>
<organism evidence="1 2">
    <name type="scientific">Candidatus Falkowbacteria bacterium CG10_big_fil_rev_8_21_14_0_10_37_14</name>
    <dbReference type="NCBI Taxonomy" id="1974561"/>
    <lineage>
        <taxon>Bacteria</taxon>
        <taxon>Candidatus Falkowiibacteriota</taxon>
    </lineage>
</organism>